<accession>A0A1R3U0F5</accession>
<evidence type="ECO:0000313" key="2">
    <source>
        <dbReference type="Proteomes" id="UP000187891"/>
    </source>
</evidence>
<dbReference type="EMBL" id="FMUE01000014">
    <property type="protein sequence ID" value="SCX34146.1"/>
    <property type="molecule type" value="Genomic_DNA"/>
</dbReference>
<name>A0A1R3U0F5_9HYPH</name>
<dbReference type="Proteomes" id="UP000187891">
    <property type="component" value="Unassembled WGS sequence"/>
</dbReference>
<evidence type="ECO:0000313" key="1">
    <source>
        <dbReference type="EMBL" id="SCX34146.1"/>
    </source>
</evidence>
<protein>
    <submittedName>
        <fullName evidence="1">Uncharacterized protein</fullName>
    </submittedName>
</protein>
<sequence>MGRPPLNFLETKVRLSSETRERITSLVGNYQISAFIREAVENELERREATINKDNISGAKPKD</sequence>
<dbReference type="AlphaFoldDB" id="A0A1R3U0F5"/>
<proteinExistence type="predicted"/>
<reference evidence="2" key="1">
    <citation type="submission" date="2016-10" db="EMBL/GenBank/DDBJ databases">
        <authorList>
            <person name="Wibberg D."/>
        </authorList>
    </citation>
    <scope>NUCLEOTIDE SEQUENCE [LARGE SCALE GENOMIC DNA]</scope>
</reference>
<gene>
    <name evidence="1" type="ORF">DSM25559_4394</name>
</gene>
<dbReference type="STRING" id="1907666.DSM25559_4394"/>
<organism evidence="1 2">
    <name type="scientific">Agrobacterium rosae</name>
    <dbReference type="NCBI Taxonomy" id="1972867"/>
    <lineage>
        <taxon>Bacteria</taxon>
        <taxon>Pseudomonadati</taxon>
        <taxon>Pseudomonadota</taxon>
        <taxon>Alphaproteobacteria</taxon>
        <taxon>Hyphomicrobiales</taxon>
        <taxon>Rhizobiaceae</taxon>
        <taxon>Rhizobium/Agrobacterium group</taxon>
        <taxon>Agrobacterium</taxon>
    </lineage>
</organism>